<accession>A0A061DCI4</accession>
<evidence type="ECO:0000313" key="1">
    <source>
        <dbReference type="EMBL" id="CDR95590.1"/>
    </source>
</evidence>
<dbReference type="VEuPathDB" id="PiroplasmaDB:BBBOND_0207450"/>
<name>A0A061DCI4_BABBI</name>
<dbReference type="GeneID" id="24564131"/>
<dbReference type="OrthoDB" id="10293966at2759"/>
<keyword evidence="2" id="KW-1185">Reference proteome</keyword>
<dbReference type="KEGG" id="bbig:BBBOND_0207450"/>
<evidence type="ECO:0000313" key="2">
    <source>
        <dbReference type="Proteomes" id="UP000033188"/>
    </source>
</evidence>
<reference evidence="2" key="1">
    <citation type="submission" date="2014-06" db="EMBL/GenBank/DDBJ databases">
        <authorList>
            <person name="Aslett M."/>
            <person name="De Silva N."/>
        </authorList>
    </citation>
    <scope>NUCLEOTIDE SEQUENCE [LARGE SCALE GENOMIC DNA]</scope>
    <source>
        <strain evidence="2">Bond</strain>
    </source>
</reference>
<dbReference type="Proteomes" id="UP000033188">
    <property type="component" value="Chromosome 2"/>
</dbReference>
<gene>
    <name evidence="1" type="ORF">BBBOND_0207450</name>
</gene>
<proteinExistence type="predicted"/>
<organism evidence="1 2">
    <name type="scientific">Babesia bigemina</name>
    <dbReference type="NCBI Taxonomy" id="5866"/>
    <lineage>
        <taxon>Eukaryota</taxon>
        <taxon>Sar</taxon>
        <taxon>Alveolata</taxon>
        <taxon>Apicomplexa</taxon>
        <taxon>Aconoidasida</taxon>
        <taxon>Piroplasmida</taxon>
        <taxon>Babesiidae</taxon>
        <taxon>Babesia</taxon>
    </lineage>
</organism>
<dbReference type="AlphaFoldDB" id="A0A061DCI4"/>
<dbReference type="RefSeq" id="XP_012767776.1">
    <property type="nucleotide sequence ID" value="XM_012912322.1"/>
</dbReference>
<protein>
    <submittedName>
        <fullName evidence="1">Uncharacterized protein</fullName>
    </submittedName>
</protein>
<sequence>MAYHSLSEAPRNVKECIDWLMALKGTDAESNIAALGAALHDFLADKPVGLTVLPALENVKLISREFLEKPELKDQWCVVRVLDKFKEPMDKNPNVFYKFFGTVGESDYQNVVQTHGVDAEAMTAKITQVVDNCEMFLNYVRDGEYYTPSYSSAATWETSCSQDPEACAVVFVGFAPMLYTGLLSLLESSIVACFKWPPFSADKPMGEVLKAVGFEEPGCRSGIKASNVLRAFKYLDEEVFASLYDLAGFWAFY</sequence>
<dbReference type="EMBL" id="LK391708">
    <property type="protein sequence ID" value="CDR95590.1"/>
    <property type="molecule type" value="Genomic_DNA"/>
</dbReference>